<proteinExistence type="predicted"/>
<dbReference type="InterPro" id="IPR014756">
    <property type="entry name" value="Ig_E-set"/>
</dbReference>
<feature type="compositionally biased region" description="Low complexity" evidence="10">
    <location>
        <begin position="208"/>
        <end position="221"/>
    </location>
</feature>
<comment type="caution">
    <text evidence="12">The sequence shown here is derived from an EMBL/GenBank/DDBJ whole genome shotgun (WGS) entry which is preliminary data.</text>
</comment>
<dbReference type="InterPro" id="IPR002909">
    <property type="entry name" value="IPT_dom"/>
</dbReference>
<comment type="subcellular location">
    <subcellularLocation>
        <location evidence="2">Cytoplasm</location>
    </subcellularLocation>
    <subcellularLocation>
        <location evidence="1">Nucleus</location>
    </subcellularLocation>
</comment>
<dbReference type="GO" id="GO:0005737">
    <property type="term" value="C:cytoplasm"/>
    <property type="evidence" value="ECO:0007669"/>
    <property type="project" value="UniProtKB-SubCell"/>
</dbReference>
<keyword evidence="4" id="KW-0597">Phosphoprotein</keyword>
<feature type="compositionally biased region" description="Polar residues" evidence="10">
    <location>
        <begin position="565"/>
        <end position="585"/>
    </location>
</feature>
<accession>A0AAV7HSV0</accession>
<protein>
    <recommendedName>
        <fullName evidence="11">RHD domain-containing protein</fullName>
    </recommendedName>
</protein>
<feature type="region of interest" description="Disordered" evidence="10">
    <location>
        <begin position="189"/>
        <end position="234"/>
    </location>
</feature>
<dbReference type="InterPro" id="IPR011539">
    <property type="entry name" value="RHD_DNA_bind_dom"/>
</dbReference>
<dbReference type="Proteomes" id="UP000826195">
    <property type="component" value="Unassembled WGS sequence"/>
</dbReference>
<feature type="compositionally biased region" description="Low complexity" evidence="10">
    <location>
        <begin position="713"/>
        <end position="727"/>
    </location>
</feature>
<dbReference type="FunFam" id="2.60.40.340:FF:000002">
    <property type="entry name" value="Nuclear factor of activated T-cells 5, tonicity-responsive"/>
    <property type="match status" value="1"/>
</dbReference>
<feature type="region of interest" description="Disordered" evidence="10">
    <location>
        <begin position="146"/>
        <end position="165"/>
    </location>
</feature>
<keyword evidence="5" id="KW-0805">Transcription regulation</keyword>
<evidence type="ECO:0000256" key="9">
    <source>
        <dbReference type="SAM" id="Coils"/>
    </source>
</evidence>
<dbReference type="PANTHER" id="PTHR12533">
    <property type="entry name" value="NFAT"/>
    <property type="match status" value="1"/>
</dbReference>
<dbReference type="Pfam" id="PF16179">
    <property type="entry name" value="RHD_dimer"/>
    <property type="match status" value="1"/>
</dbReference>
<dbReference type="GO" id="GO:0005667">
    <property type="term" value="C:transcription regulator complex"/>
    <property type="evidence" value="ECO:0007669"/>
    <property type="project" value="TreeGrafter"/>
</dbReference>
<reference evidence="12 13" key="1">
    <citation type="journal article" date="2021" name="J. Hered.">
        <title>A chromosome-level genome assembly of the parasitoid wasp, Cotesia glomerata (Hymenoptera: Braconidae).</title>
        <authorList>
            <person name="Pinto B.J."/>
            <person name="Weis J.J."/>
            <person name="Gamble T."/>
            <person name="Ode P.J."/>
            <person name="Paul R."/>
            <person name="Zaspel J.M."/>
        </authorList>
    </citation>
    <scope>NUCLEOTIDE SEQUENCE [LARGE SCALE GENOMIC DNA]</scope>
    <source>
        <strain evidence="12">CgM1</strain>
    </source>
</reference>
<evidence type="ECO:0000256" key="5">
    <source>
        <dbReference type="ARBA" id="ARBA00023015"/>
    </source>
</evidence>
<evidence type="ECO:0000259" key="11">
    <source>
        <dbReference type="PROSITE" id="PS50254"/>
    </source>
</evidence>
<evidence type="ECO:0000256" key="8">
    <source>
        <dbReference type="ARBA" id="ARBA00023242"/>
    </source>
</evidence>
<dbReference type="GO" id="GO:0048731">
    <property type="term" value="P:system development"/>
    <property type="evidence" value="ECO:0007669"/>
    <property type="project" value="UniProtKB-ARBA"/>
</dbReference>
<dbReference type="GO" id="GO:0000978">
    <property type="term" value="F:RNA polymerase II cis-regulatory region sequence-specific DNA binding"/>
    <property type="evidence" value="ECO:0007669"/>
    <property type="project" value="TreeGrafter"/>
</dbReference>
<evidence type="ECO:0000313" key="13">
    <source>
        <dbReference type="Proteomes" id="UP000826195"/>
    </source>
</evidence>
<feature type="region of interest" description="Disordered" evidence="10">
    <location>
        <begin position="77"/>
        <end position="108"/>
    </location>
</feature>
<evidence type="ECO:0000256" key="3">
    <source>
        <dbReference type="ARBA" id="ARBA00022490"/>
    </source>
</evidence>
<dbReference type="InterPro" id="IPR008366">
    <property type="entry name" value="NFAT"/>
</dbReference>
<dbReference type="SUPFAM" id="SSF49417">
    <property type="entry name" value="p53-like transcription factors"/>
    <property type="match status" value="1"/>
</dbReference>
<evidence type="ECO:0000256" key="2">
    <source>
        <dbReference type="ARBA" id="ARBA00004496"/>
    </source>
</evidence>
<evidence type="ECO:0000256" key="10">
    <source>
        <dbReference type="SAM" id="MobiDB-lite"/>
    </source>
</evidence>
<feature type="compositionally biased region" description="Polar residues" evidence="10">
    <location>
        <begin position="147"/>
        <end position="156"/>
    </location>
</feature>
<feature type="compositionally biased region" description="Polar residues" evidence="10">
    <location>
        <begin position="732"/>
        <end position="755"/>
    </location>
</feature>
<dbReference type="SUPFAM" id="SSF81296">
    <property type="entry name" value="E set domains"/>
    <property type="match status" value="1"/>
</dbReference>
<keyword evidence="6" id="KW-0238">DNA-binding</keyword>
<evidence type="ECO:0000256" key="1">
    <source>
        <dbReference type="ARBA" id="ARBA00004123"/>
    </source>
</evidence>
<feature type="region of interest" description="Disordered" evidence="10">
    <location>
        <begin position="1289"/>
        <end position="1315"/>
    </location>
</feature>
<evidence type="ECO:0000256" key="7">
    <source>
        <dbReference type="ARBA" id="ARBA00023163"/>
    </source>
</evidence>
<feature type="domain" description="RHD" evidence="11">
    <location>
        <begin position="273"/>
        <end position="447"/>
    </location>
</feature>
<feature type="compositionally biased region" description="Low complexity" evidence="10">
    <location>
        <begin position="80"/>
        <end position="97"/>
    </location>
</feature>
<dbReference type="SMART" id="SM00429">
    <property type="entry name" value="IPT"/>
    <property type="match status" value="1"/>
</dbReference>
<organism evidence="12 13">
    <name type="scientific">Cotesia glomerata</name>
    <name type="common">Lepidopteran parasitic wasp</name>
    <name type="synonym">Apanteles glomeratus</name>
    <dbReference type="NCBI Taxonomy" id="32391"/>
    <lineage>
        <taxon>Eukaryota</taxon>
        <taxon>Metazoa</taxon>
        <taxon>Ecdysozoa</taxon>
        <taxon>Arthropoda</taxon>
        <taxon>Hexapoda</taxon>
        <taxon>Insecta</taxon>
        <taxon>Pterygota</taxon>
        <taxon>Neoptera</taxon>
        <taxon>Endopterygota</taxon>
        <taxon>Hymenoptera</taxon>
        <taxon>Apocrita</taxon>
        <taxon>Ichneumonoidea</taxon>
        <taxon>Braconidae</taxon>
        <taxon>Microgastrinae</taxon>
        <taxon>Cotesia</taxon>
    </lineage>
</organism>
<evidence type="ECO:0000256" key="4">
    <source>
        <dbReference type="ARBA" id="ARBA00022553"/>
    </source>
</evidence>
<dbReference type="PROSITE" id="PS50254">
    <property type="entry name" value="REL_2"/>
    <property type="match status" value="1"/>
</dbReference>
<evidence type="ECO:0000313" key="12">
    <source>
        <dbReference type="EMBL" id="KAH0533783.1"/>
    </source>
</evidence>
<dbReference type="Pfam" id="PF00554">
    <property type="entry name" value="RHD_DNA_bind"/>
    <property type="match status" value="1"/>
</dbReference>
<feature type="coiled-coil region" evidence="9">
    <location>
        <begin position="1066"/>
        <end position="1093"/>
    </location>
</feature>
<keyword evidence="7" id="KW-0804">Transcription</keyword>
<feature type="compositionally biased region" description="Polar residues" evidence="10">
    <location>
        <begin position="700"/>
        <end position="712"/>
    </location>
</feature>
<dbReference type="Gene3D" id="2.60.40.340">
    <property type="entry name" value="Rel homology domain (RHD), DNA-binding domain"/>
    <property type="match status" value="1"/>
</dbReference>
<dbReference type="InterPro" id="IPR032397">
    <property type="entry name" value="RHD_dimer"/>
</dbReference>
<name>A0AAV7HSV0_COTGL</name>
<feature type="region of interest" description="Disordered" evidence="10">
    <location>
        <begin position="610"/>
        <end position="641"/>
    </location>
</feature>
<keyword evidence="3" id="KW-0963">Cytoplasm</keyword>
<dbReference type="InterPro" id="IPR013783">
    <property type="entry name" value="Ig-like_fold"/>
</dbReference>
<dbReference type="InterPro" id="IPR037059">
    <property type="entry name" value="RHD_DNA_bind_dom_sf"/>
</dbReference>
<keyword evidence="9" id="KW-0175">Coiled coil</keyword>
<sequence length="1361" mass="146617">MAPDFEKKREPAKVTGYFGHCSYNNNKQGMILLKCRGNPFTDYYHHGNTVSESGTSAVTSLSTRSLASNTLRQSSRRFNQPSAQQQLPQTQQQQQPQRRSPARIPLASLSSVTVRNSDELVAANLTTQEVCDSSNDSGLGFEERQQHLGNSSTWNNGAAGEEDTKRRKMDIKLESEDANFTFPKVSRNTTGVSGAAPRVTVSDDSKISTRNTTTSTTSSSTANGVAQPRNANNSVNRVVGVTRSRSTLGGYGKRLPPVHQGPITLTSQLSNISRDGKVQLQIICQPEQQHRARYQTEGSRGAVKDRTGNGFPIVRLVGYDKPALLQVFIGTDLGRVAPHMFYQACRVSGKNSTPCIERKVDGTIVIEVDMDPSKDMLVTCDCVGILKERNVDVEHRFPQAAGMLQGRSKKKSTRCRMVFRTSITLPDGTTENLQVCSQPIVCTQPPGIPEICKKSLTSCPCTGGLELFILGKNLLKDTRILFQLDDEDLSNMEQHWECSVIPDKEFLQQTHLVCVVPPYARQDLRPTETVTVKLYAVSSGKTSEPHTFLYTAASSPPEPSVGKVESSSPPLVTSRNEPLSTSPTIPIAAVNNNSLISQSSAVSPNFLANLPQSTSQQHSPQPPSDSLKNDPSPPPVSSSAQVTPVMMWATQQTGNCQNSSADVMMPPPNLVASSLLNRRSSSNHQLIIPDSLKSEVIDENSGNSMLSDNSLQSMPTPNSNSTASTSPIHQFVSENSRDSTSTGLLRSVPSHVTPSQETVSLLGVVDLMRNQHPLTLITQHQNPFTGIHEQSGVKVLNTHHISKDTSPILQNENTGSGTLSGVGVGVDLRMKHHEYETLSNFTTTPAAQPLPNQSSQSIEKYFNHIESTAPTVKESDQEDSNFVDTMQQHSVLVDPRPQDQSSSTDILAPNAATAKLDALVNSAVESHQMDRMVAPLQTVTTSPGLLSHVPEVDALSTSQSTTRTSPPIPVKTMLLEALMPSPVVPATGATNGSTGTVISEPLPEESLMTTINAALLPSIQEPIVTDSGISNSTVNVSVHNQLQGASEPIPQIQGLTQQDVEMQQQVQQVEQVVAHAQQQVEQVVAQVQQQAAQTVQQAQQQVMQQVVQHAQVVQQAVQQVEAVRQVQAVPEVQQAVQQATQEVVQQAVQQATHEVVQQVQAVQQAVQQAQAAQAMQQAVQQDIGSMLNQPAGFVAEASSALASGAAQEPSQQRLTNAAEQAITNVITNATQDIINNRPISTTTAHAIIATKNILNSVATQSAQLMNTAMEGILPKSPSNAGTVAEQVSRKSSANSLPVAQNRSNNTNGMSNAVNNSNGQVSVVRKAEDAGGMLPQELTSMSEHDLLSYINPSCFDQGAFLM</sequence>
<keyword evidence="13" id="KW-1185">Reference proteome</keyword>
<dbReference type="EMBL" id="JAHXZJ010002984">
    <property type="protein sequence ID" value="KAH0533783.1"/>
    <property type="molecule type" value="Genomic_DNA"/>
</dbReference>
<feature type="region of interest" description="Disordered" evidence="10">
    <location>
        <begin position="700"/>
        <end position="755"/>
    </location>
</feature>
<dbReference type="GO" id="GO:0000981">
    <property type="term" value="F:DNA-binding transcription factor activity, RNA polymerase II-specific"/>
    <property type="evidence" value="ECO:0007669"/>
    <property type="project" value="TreeGrafter"/>
</dbReference>
<keyword evidence="8" id="KW-0539">Nucleus</keyword>
<gene>
    <name evidence="12" type="ORF">KQX54_001548</name>
</gene>
<dbReference type="InterPro" id="IPR008967">
    <property type="entry name" value="p53-like_TF_DNA-bd_sf"/>
</dbReference>
<dbReference type="GO" id="GO:0005634">
    <property type="term" value="C:nucleus"/>
    <property type="evidence" value="ECO:0007669"/>
    <property type="project" value="UniProtKB-SubCell"/>
</dbReference>
<dbReference type="GO" id="GO:0048468">
    <property type="term" value="P:cell development"/>
    <property type="evidence" value="ECO:0007669"/>
    <property type="project" value="UniProtKB-ARBA"/>
</dbReference>
<feature type="region of interest" description="Disordered" evidence="10">
    <location>
        <begin position="549"/>
        <end position="585"/>
    </location>
</feature>
<dbReference type="Gene3D" id="2.60.40.10">
    <property type="entry name" value="Immunoglobulins"/>
    <property type="match status" value="1"/>
</dbReference>
<dbReference type="PANTHER" id="PTHR12533:SF7">
    <property type="entry name" value="NFAT NUCLEAR FACTOR, ISOFORM B"/>
    <property type="match status" value="1"/>
</dbReference>
<evidence type="ECO:0000256" key="6">
    <source>
        <dbReference type="ARBA" id="ARBA00023125"/>
    </source>
</evidence>